<accession>A0A2U1K0F8</accession>
<dbReference type="InterPro" id="IPR001173">
    <property type="entry name" value="Glyco_trans_2-like"/>
</dbReference>
<dbReference type="AlphaFoldDB" id="A0A2U1K0F8"/>
<evidence type="ECO:0000256" key="1">
    <source>
        <dbReference type="ARBA" id="ARBA00038494"/>
    </source>
</evidence>
<gene>
    <name evidence="3" type="ORF">DB891_03380</name>
</gene>
<evidence type="ECO:0000313" key="4">
    <source>
        <dbReference type="Proteomes" id="UP000245618"/>
    </source>
</evidence>
<dbReference type="GO" id="GO:0016740">
    <property type="term" value="F:transferase activity"/>
    <property type="evidence" value="ECO:0007669"/>
    <property type="project" value="UniProtKB-KW"/>
</dbReference>
<dbReference type="RefSeq" id="WP_116760591.1">
    <property type="nucleotide sequence ID" value="NZ_QCZH01000002.1"/>
</dbReference>
<comment type="caution">
    <text evidence="3">The sequence shown here is derived from an EMBL/GenBank/DDBJ whole genome shotgun (WGS) entry which is preliminary data.</text>
</comment>
<protein>
    <submittedName>
        <fullName evidence="3">Glycosyl transferase family 2</fullName>
    </submittedName>
</protein>
<comment type="similarity">
    <text evidence="1">Belongs to the glycosyltransferase 2 family. WaaE/KdtX subfamily.</text>
</comment>
<dbReference type="PANTHER" id="PTHR43630">
    <property type="entry name" value="POLY-BETA-1,6-N-ACETYL-D-GLUCOSAMINE SYNTHASE"/>
    <property type="match status" value="1"/>
</dbReference>
<dbReference type="OrthoDB" id="9815923at2"/>
<proteinExistence type="inferred from homology"/>
<feature type="domain" description="Glycosyltransferase 2-like" evidence="2">
    <location>
        <begin position="10"/>
        <end position="92"/>
    </location>
</feature>
<name>A0A2U1K0F8_9FLAO</name>
<evidence type="ECO:0000259" key="2">
    <source>
        <dbReference type="Pfam" id="PF00535"/>
    </source>
</evidence>
<dbReference type="EMBL" id="QCZH01000002">
    <property type="protein sequence ID" value="PWA10882.1"/>
    <property type="molecule type" value="Genomic_DNA"/>
</dbReference>
<dbReference type="Pfam" id="PF00535">
    <property type="entry name" value="Glycos_transf_2"/>
    <property type="match status" value="1"/>
</dbReference>
<dbReference type="InterPro" id="IPR029044">
    <property type="entry name" value="Nucleotide-diphossugar_trans"/>
</dbReference>
<dbReference type="Gene3D" id="3.90.550.10">
    <property type="entry name" value="Spore Coat Polysaccharide Biosynthesis Protein SpsA, Chain A"/>
    <property type="match status" value="1"/>
</dbReference>
<sequence>MKPKITALAITLNEEQNVKRYVQSLSFADEIIFIDSNSTDATVALAKELGVTVIQRPFDDFSTQRNFAIQQAKNDWIVFFDLDEHITPELEKEIISVTTSPSNFIAFYVKINFYFFQKKIKFGGWQTDKAIRVFNKNNCSYNGNLIDETITANGKTGILKNRVDHYSYKSFDHYNNKLNLQSQLQAKSLYLKNKRPNLYHFFIRPYFHFWWQYACRLGFLDGKEGFVLAYLHSFAVFKRYLQLWMMYRKVE</sequence>
<dbReference type="SUPFAM" id="SSF53448">
    <property type="entry name" value="Nucleotide-diphospho-sugar transferases"/>
    <property type="match status" value="1"/>
</dbReference>
<reference evidence="3 4" key="1">
    <citation type="submission" date="2018-04" db="EMBL/GenBank/DDBJ databases">
        <title>Flavobacterium sp. nov., isolated from glacier ice.</title>
        <authorList>
            <person name="Liu Q."/>
            <person name="Xin Y.-H."/>
        </authorList>
    </citation>
    <scope>NUCLEOTIDE SEQUENCE [LARGE SCALE GENOMIC DNA]</scope>
    <source>
        <strain evidence="3 4">LB2P30</strain>
    </source>
</reference>
<dbReference type="Proteomes" id="UP000245618">
    <property type="component" value="Unassembled WGS sequence"/>
</dbReference>
<keyword evidence="4" id="KW-1185">Reference proteome</keyword>
<dbReference type="CDD" id="cd02511">
    <property type="entry name" value="Beta4Glucosyltransferase"/>
    <property type="match status" value="1"/>
</dbReference>
<keyword evidence="3" id="KW-0808">Transferase</keyword>
<evidence type="ECO:0000313" key="3">
    <source>
        <dbReference type="EMBL" id="PWA10882.1"/>
    </source>
</evidence>
<dbReference type="PANTHER" id="PTHR43630:SF2">
    <property type="entry name" value="GLYCOSYLTRANSFERASE"/>
    <property type="match status" value="1"/>
</dbReference>
<organism evidence="3 4">
    <name type="scientific">Flavobacterium laiguense</name>
    <dbReference type="NCBI Taxonomy" id="2169409"/>
    <lineage>
        <taxon>Bacteria</taxon>
        <taxon>Pseudomonadati</taxon>
        <taxon>Bacteroidota</taxon>
        <taxon>Flavobacteriia</taxon>
        <taxon>Flavobacteriales</taxon>
        <taxon>Flavobacteriaceae</taxon>
        <taxon>Flavobacterium</taxon>
    </lineage>
</organism>